<feature type="binding site" evidence="6">
    <location>
        <begin position="278"/>
        <end position="285"/>
    </location>
    <ligand>
        <name>FAD</name>
        <dbReference type="ChEBI" id="CHEBI:57692"/>
    </ligand>
</feature>
<dbReference type="FunFam" id="3.40.50.1220:FF:000001">
    <property type="entry name" value="Electron transfer flavoprotein, alpha subunit"/>
    <property type="match status" value="1"/>
</dbReference>
<dbReference type="PIRSF" id="PIRSF000089">
    <property type="entry name" value="Electra_flavoP_a"/>
    <property type="match status" value="1"/>
</dbReference>
<feature type="binding site" evidence="6">
    <location>
        <begin position="261"/>
        <end position="265"/>
    </location>
    <ligand>
        <name>FAD</name>
        <dbReference type="ChEBI" id="CHEBI:57692"/>
    </ligand>
</feature>
<feature type="binding site" evidence="6">
    <location>
        <position position="222"/>
    </location>
    <ligand>
        <name>FAD</name>
        <dbReference type="ChEBI" id="CHEBI:57692"/>
    </ligand>
</feature>
<evidence type="ECO:0000259" key="7">
    <source>
        <dbReference type="SMART" id="SM00893"/>
    </source>
</evidence>
<dbReference type="InterPro" id="IPR033947">
    <property type="entry name" value="ETF_alpha_N"/>
</dbReference>
<protein>
    <submittedName>
        <fullName evidence="8">Electron transfer flavoprotein subunit alpha/FixB family protein</fullName>
    </submittedName>
</protein>
<evidence type="ECO:0000256" key="4">
    <source>
        <dbReference type="ARBA" id="ARBA00022827"/>
    </source>
</evidence>
<evidence type="ECO:0000256" key="2">
    <source>
        <dbReference type="ARBA" id="ARBA00022448"/>
    </source>
</evidence>
<dbReference type="GO" id="GO:0033539">
    <property type="term" value="P:fatty acid beta-oxidation using acyl-CoA dehydrogenase"/>
    <property type="evidence" value="ECO:0007669"/>
    <property type="project" value="TreeGrafter"/>
</dbReference>
<comment type="caution">
    <text evidence="8">The sequence shown here is derived from an EMBL/GenBank/DDBJ whole genome shotgun (WGS) entry which is preliminary data.</text>
</comment>
<dbReference type="Gene3D" id="3.40.50.620">
    <property type="entry name" value="HUPs"/>
    <property type="match status" value="1"/>
</dbReference>
<dbReference type="InterPro" id="IPR014731">
    <property type="entry name" value="ETF_asu_C"/>
</dbReference>
<dbReference type="SMART" id="SM00893">
    <property type="entry name" value="ETF"/>
    <property type="match status" value="1"/>
</dbReference>
<dbReference type="Gene3D" id="3.40.50.1220">
    <property type="entry name" value="TPP-binding domain"/>
    <property type="match status" value="1"/>
</dbReference>
<dbReference type="GO" id="GO:0050660">
    <property type="term" value="F:flavin adenine dinucleotide binding"/>
    <property type="evidence" value="ECO:0007669"/>
    <property type="project" value="InterPro"/>
</dbReference>
<evidence type="ECO:0000256" key="5">
    <source>
        <dbReference type="ARBA" id="ARBA00022982"/>
    </source>
</evidence>
<dbReference type="SUPFAM" id="SSF52402">
    <property type="entry name" value="Adenine nucleotide alpha hydrolases-like"/>
    <property type="match status" value="1"/>
</dbReference>
<keyword evidence="2" id="KW-0813">Transport</keyword>
<accession>A0A7C3N6R9</accession>
<feature type="binding site" evidence="6">
    <location>
        <begin position="247"/>
        <end position="248"/>
    </location>
    <ligand>
        <name>FAD</name>
        <dbReference type="ChEBI" id="CHEBI:57692"/>
    </ligand>
</feature>
<evidence type="ECO:0000256" key="3">
    <source>
        <dbReference type="ARBA" id="ARBA00022630"/>
    </source>
</evidence>
<dbReference type="GO" id="GO:0009055">
    <property type="term" value="F:electron transfer activity"/>
    <property type="evidence" value="ECO:0007669"/>
    <property type="project" value="InterPro"/>
</dbReference>
<keyword evidence="3" id="KW-0285">Flavoprotein</keyword>
<dbReference type="InterPro" id="IPR014730">
    <property type="entry name" value="ETF_a/b_N"/>
</dbReference>
<dbReference type="InterPro" id="IPR029035">
    <property type="entry name" value="DHS-like_NAD/FAD-binding_dom"/>
</dbReference>
<dbReference type="SUPFAM" id="SSF52467">
    <property type="entry name" value="DHS-like NAD/FAD-binding domain"/>
    <property type="match status" value="1"/>
</dbReference>
<evidence type="ECO:0000313" key="8">
    <source>
        <dbReference type="EMBL" id="HFK23600.1"/>
    </source>
</evidence>
<keyword evidence="4 6" id="KW-0274">FAD</keyword>
<dbReference type="InterPro" id="IPR014729">
    <property type="entry name" value="Rossmann-like_a/b/a_fold"/>
</dbReference>
<dbReference type="Pfam" id="PF00766">
    <property type="entry name" value="ETF_alpha"/>
    <property type="match status" value="1"/>
</dbReference>
<sequence length="332" mass="36700">MDLKDYKGVMVFIENREGKIEGVSLELLNKGRELADKRNVELISLILGYDVKKFSDQLIKRGSDRVIVVDHIRLKNFVDSTYTNVVVEVVKKYKPEIFLSGSTNLGRSLFPRVSAKLETGLTADCTELDIDPEDGKLLQTRPAAGGSIMATIVTPNKRPQMATVRHKVFKEAPVDESKKGIVEDFEFKDEMVDERVEYISFTKDETQTVNLSDADIIVSGGRGLKSKENFKLVFELAESLNGAVGASRPCIDDGWLPFSHQVGQTGKTVSPKIYIALGISGAIQHLAGMKSSNVIIAINKDPNAPIFQVADYGIVGDLFEVVPILLKKLKER</sequence>
<name>A0A7C3N6R9_UNCW3</name>
<evidence type="ECO:0000256" key="1">
    <source>
        <dbReference type="ARBA" id="ARBA00005817"/>
    </source>
</evidence>
<dbReference type="InterPro" id="IPR001308">
    <property type="entry name" value="ETF_a/FixB"/>
</dbReference>
<comment type="cofactor">
    <cofactor evidence="6">
        <name>FAD</name>
        <dbReference type="ChEBI" id="CHEBI:57692"/>
    </cofactor>
    <text evidence="6">Binds 1 FAD per dimer.</text>
</comment>
<feature type="binding site" evidence="6">
    <location>
        <position position="299"/>
    </location>
    <ligand>
        <name>FAD</name>
        <dbReference type="ChEBI" id="CHEBI:57692"/>
    </ligand>
</feature>
<reference evidence="8" key="1">
    <citation type="journal article" date="2020" name="mSystems">
        <title>Genome- and Community-Level Interaction Insights into Carbon Utilization and Element Cycling Functions of Hydrothermarchaeota in Hydrothermal Sediment.</title>
        <authorList>
            <person name="Zhou Z."/>
            <person name="Liu Y."/>
            <person name="Xu W."/>
            <person name="Pan J."/>
            <person name="Luo Z.H."/>
            <person name="Li M."/>
        </authorList>
    </citation>
    <scope>NUCLEOTIDE SEQUENCE [LARGE SCALE GENOMIC DNA]</scope>
    <source>
        <strain evidence="8">SpSt-464</strain>
    </source>
</reference>
<evidence type="ECO:0000256" key="6">
    <source>
        <dbReference type="PIRSR" id="PIRSR000089-1"/>
    </source>
</evidence>
<organism evidence="8">
    <name type="scientific">candidate division WOR-3 bacterium</name>
    <dbReference type="NCBI Taxonomy" id="2052148"/>
    <lineage>
        <taxon>Bacteria</taxon>
        <taxon>Bacteria division WOR-3</taxon>
    </lineage>
</organism>
<dbReference type="EMBL" id="DSTT01000003">
    <property type="protein sequence ID" value="HFK23600.1"/>
    <property type="molecule type" value="Genomic_DNA"/>
</dbReference>
<dbReference type="PROSITE" id="PS00696">
    <property type="entry name" value="ETF_ALPHA"/>
    <property type="match status" value="1"/>
</dbReference>
<dbReference type="PANTHER" id="PTHR43153:SF1">
    <property type="entry name" value="ELECTRON TRANSFER FLAVOPROTEIN SUBUNIT ALPHA, MITOCHONDRIAL"/>
    <property type="match status" value="1"/>
</dbReference>
<gene>
    <name evidence="8" type="ORF">ENS15_02985</name>
</gene>
<dbReference type="CDD" id="cd01715">
    <property type="entry name" value="ETF_alpha"/>
    <property type="match status" value="1"/>
</dbReference>
<dbReference type="AlphaFoldDB" id="A0A7C3N6R9"/>
<dbReference type="InterPro" id="IPR018206">
    <property type="entry name" value="ETF_asu_C_CS"/>
</dbReference>
<comment type="similarity">
    <text evidence="1">Belongs to the ETF alpha-subunit/FixB family.</text>
</comment>
<feature type="domain" description="Electron transfer flavoprotein alpha/beta-subunit N-terminal" evidence="7">
    <location>
        <begin position="9"/>
        <end position="195"/>
    </location>
</feature>
<dbReference type="PANTHER" id="PTHR43153">
    <property type="entry name" value="ELECTRON TRANSFER FLAVOPROTEIN ALPHA"/>
    <property type="match status" value="1"/>
</dbReference>
<proteinExistence type="inferred from homology"/>
<dbReference type="Pfam" id="PF01012">
    <property type="entry name" value="ETF"/>
    <property type="match status" value="1"/>
</dbReference>
<keyword evidence="5" id="KW-0249">Electron transport</keyword>